<evidence type="ECO:0000259" key="3">
    <source>
        <dbReference type="Pfam" id="PF13579"/>
    </source>
</evidence>
<accession>A0A5C5XA81</accession>
<dbReference type="Pfam" id="PF00534">
    <property type="entry name" value="Glycos_transf_1"/>
    <property type="match status" value="1"/>
</dbReference>
<protein>
    <submittedName>
        <fullName evidence="4">Glycosyl transferases group 1</fullName>
    </submittedName>
</protein>
<evidence type="ECO:0000313" key="5">
    <source>
        <dbReference type="Proteomes" id="UP000316095"/>
    </source>
</evidence>
<dbReference type="RefSeq" id="WP_146501807.1">
    <property type="nucleotide sequence ID" value="NZ_SJPG01000001.1"/>
</dbReference>
<dbReference type="SUPFAM" id="SSF53756">
    <property type="entry name" value="UDP-Glycosyltransferase/glycogen phosphorylase"/>
    <property type="match status" value="1"/>
</dbReference>
<dbReference type="Gene3D" id="3.40.50.2000">
    <property type="entry name" value="Glycogen Phosphorylase B"/>
    <property type="match status" value="2"/>
</dbReference>
<dbReference type="InterPro" id="IPR001296">
    <property type="entry name" value="Glyco_trans_1"/>
</dbReference>
<dbReference type="Proteomes" id="UP000316095">
    <property type="component" value="Unassembled WGS sequence"/>
</dbReference>
<comment type="caution">
    <text evidence="4">The sequence shown here is derived from an EMBL/GenBank/DDBJ whole genome shotgun (WGS) entry which is preliminary data.</text>
</comment>
<dbReference type="Pfam" id="PF13579">
    <property type="entry name" value="Glyco_trans_4_4"/>
    <property type="match status" value="1"/>
</dbReference>
<dbReference type="CDD" id="cd03801">
    <property type="entry name" value="GT4_PimA-like"/>
    <property type="match status" value="1"/>
</dbReference>
<name>A0A5C5XA81_9PLAN</name>
<reference evidence="4 5" key="1">
    <citation type="submission" date="2019-02" db="EMBL/GenBank/DDBJ databases">
        <title>Deep-cultivation of Planctomycetes and their phenomic and genomic characterization uncovers novel biology.</title>
        <authorList>
            <person name="Wiegand S."/>
            <person name="Jogler M."/>
            <person name="Boedeker C."/>
            <person name="Pinto D."/>
            <person name="Vollmers J."/>
            <person name="Rivas-Marin E."/>
            <person name="Kohn T."/>
            <person name="Peeters S.H."/>
            <person name="Heuer A."/>
            <person name="Rast P."/>
            <person name="Oberbeckmann S."/>
            <person name="Bunk B."/>
            <person name="Jeske O."/>
            <person name="Meyerdierks A."/>
            <person name="Storesund J.E."/>
            <person name="Kallscheuer N."/>
            <person name="Luecker S."/>
            <person name="Lage O.M."/>
            <person name="Pohl T."/>
            <person name="Merkel B.J."/>
            <person name="Hornburger P."/>
            <person name="Mueller R.-W."/>
            <person name="Bruemmer F."/>
            <person name="Labrenz M."/>
            <person name="Spormann A.M."/>
            <person name="Op Den Camp H."/>
            <person name="Overmann J."/>
            <person name="Amann R."/>
            <person name="Jetten M.S.M."/>
            <person name="Mascher T."/>
            <person name="Medema M.H."/>
            <person name="Devos D.P."/>
            <person name="Kaster A.-K."/>
            <person name="Ovreas L."/>
            <person name="Rohde M."/>
            <person name="Galperin M.Y."/>
            <person name="Jogler C."/>
        </authorList>
    </citation>
    <scope>NUCLEOTIDE SEQUENCE [LARGE SCALE GENOMIC DNA]</scope>
    <source>
        <strain evidence="4 5">Pan54</strain>
    </source>
</reference>
<dbReference type="AlphaFoldDB" id="A0A5C5XA81"/>
<dbReference type="GO" id="GO:0009103">
    <property type="term" value="P:lipopolysaccharide biosynthetic process"/>
    <property type="evidence" value="ECO:0007669"/>
    <property type="project" value="TreeGrafter"/>
</dbReference>
<feature type="domain" description="Glycosyl transferase family 1" evidence="2">
    <location>
        <begin position="182"/>
        <end position="337"/>
    </location>
</feature>
<proteinExistence type="predicted"/>
<dbReference type="InterPro" id="IPR028098">
    <property type="entry name" value="Glyco_trans_4-like_N"/>
</dbReference>
<organism evidence="4 5">
    <name type="scientific">Rubinisphaera italica</name>
    <dbReference type="NCBI Taxonomy" id="2527969"/>
    <lineage>
        <taxon>Bacteria</taxon>
        <taxon>Pseudomonadati</taxon>
        <taxon>Planctomycetota</taxon>
        <taxon>Planctomycetia</taxon>
        <taxon>Planctomycetales</taxon>
        <taxon>Planctomycetaceae</taxon>
        <taxon>Rubinisphaera</taxon>
    </lineage>
</organism>
<dbReference type="PANTHER" id="PTHR46401:SF2">
    <property type="entry name" value="GLYCOSYLTRANSFERASE WBBK-RELATED"/>
    <property type="match status" value="1"/>
</dbReference>
<evidence type="ECO:0000256" key="1">
    <source>
        <dbReference type="ARBA" id="ARBA00022679"/>
    </source>
</evidence>
<keyword evidence="5" id="KW-1185">Reference proteome</keyword>
<evidence type="ECO:0000313" key="4">
    <source>
        <dbReference type="EMBL" id="TWT59609.1"/>
    </source>
</evidence>
<gene>
    <name evidence="4" type="ORF">Pan54_03170</name>
</gene>
<dbReference type="EMBL" id="SJPG01000001">
    <property type="protein sequence ID" value="TWT59609.1"/>
    <property type="molecule type" value="Genomic_DNA"/>
</dbReference>
<sequence length="383" mass="42753">MHPRKIYFVANHKSVHLLRWKKLSDICNLEVRILSTVPQDKTAGDECMHLIPSMYGIRNIPKIFNVMISGIKLRWMSKTLSGSILHAHSASGNSMVAYMSGCPYVVTTYGSEVYCYQQYGWLSRWLMRKVLSHALCITASSPAMAEAVKSILGSSTQVKIHTFPLGYDSDIFQPINEDQRLQIRETYGIEDGMPVFCINRRATELYRTKEMIAGFMRYLDKGGDAYLLVISGDADSVYLKETENLAKIGIDSGRIQILKGIMTQKEVSDVLHISDYAISVPMTDQLSCSILESMACGCVPILSDIPAYGELRDTSGAIWVSSFDPDSLSELFKKATHSIRANNMVLSSNVADLVKEKYSNNVIASHVIGMYVYAYEQICATVN</sequence>
<dbReference type="PANTHER" id="PTHR46401">
    <property type="entry name" value="GLYCOSYLTRANSFERASE WBBK-RELATED"/>
    <property type="match status" value="1"/>
</dbReference>
<keyword evidence="1 4" id="KW-0808">Transferase</keyword>
<dbReference type="OrthoDB" id="832722at2"/>
<feature type="domain" description="Glycosyltransferase subfamily 4-like N-terminal" evidence="3">
    <location>
        <begin position="83"/>
        <end position="166"/>
    </location>
</feature>
<evidence type="ECO:0000259" key="2">
    <source>
        <dbReference type="Pfam" id="PF00534"/>
    </source>
</evidence>
<dbReference type="GO" id="GO:0016757">
    <property type="term" value="F:glycosyltransferase activity"/>
    <property type="evidence" value="ECO:0007669"/>
    <property type="project" value="InterPro"/>
</dbReference>